<evidence type="ECO:0000313" key="3">
    <source>
        <dbReference type="Proteomes" id="UP001159363"/>
    </source>
</evidence>
<gene>
    <name evidence="2" type="ORF">PR048_019430</name>
</gene>
<keyword evidence="3" id="KW-1185">Reference proteome</keyword>
<name>A0ABQ9H3S6_9NEOP</name>
<feature type="compositionally biased region" description="Polar residues" evidence="1">
    <location>
        <begin position="519"/>
        <end position="528"/>
    </location>
</feature>
<feature type="region of interest" description="Disordered" evidence="1">
    <location>
        <begin position="504"/>
        <end position="528"/>
    </location>
</feature>
<dbReference type="EMBL" id="JARBHB010000007">
    <property type="protein sequence ID" value="KAJ8878841.1"/>
    <property type="molecule type" value="Genomic_DNA"/>
</dbReference>
<sequence length="660" mass="72359">MFGHSGDEGLEPTSYHVISSPNPHVGPSDFHELQAKSIFSIRVKYKIFLKIGEAPGKFTENFSITATTRYLQVTMEYEAAVAQRLACSPPNMANRVKSPAGSLPDFRKWKTCQDDAAFRRVFSGMSLVPPISLTLHCTDARSPQTPLPLITLIATLRARLHGDSSYHDSSYYEISLTEPRRFPPPRVSLREARAMTRKLSKITLEILVAEGQECTNPDMLSETRGGSSLEAHGAPSAAERCLVASTGNEFSLAHSGTFHTPLRYSRHLLNLPEPRATVAERLDWSLPTKANRVQPPAGSLRSFASRNRARRCSWSAGFLGNLPFPPPLHFGTAVYSPHFTFIGSQDLAVKIRPNLFTHLSSFQHKNGKIDTPPSFRQIAKPLVTVGKKKKHFPAVTFVPASPEAQHARFRLGRGMCVFCRVFDFSRQSSVVNHGGCTRLAEHINIAAGTTAKVFIACAEYHGGWRERCSFVFGTPEIVGGGLDARGTPIPDIVLALGFSQGRRAASETQGNVPGPPRGQSENGYSTTKGTATQSRLWALIYSVVKSAPCPSSSGVGWPANSLRVVGSRPGPSAADPQFTATTAEKKKSAVMPRRETEVPKDNPRAPAMAAHFTQKRKPMFNFTWNRTRFAEGEGEPLQSHTITQIVVISLRESFLAKLVF</sequence>
<evidence type="ECO:0000256" key="1">
    <source>
        <dbReference type="SAM" id="MobiDB-lite"/>
    </source>
</evidence>
<organism evidence="2 3">
    <name type="scientific">Dryococelus australis</name>
    <dbReference type="NCBI Taxonomy" id="614101"/>
    <lineage>
        <taxon>Eukaryota</taxon>
        <taxon>Metazoa</taxon>
        <taxon>Ecdysozoa</taxon>
        <taxon>Arthropoda</taxon>
        <taxon>Hexapoda</taxon>
        <taxon>Insecta</taxon>
        <taxon>Pterygota</taxon>
        <taxon>Neoptera</taxon>
        <taxon>Polyneoptera</taxon>
        <taxon>Phasmatodea</taxon>
        <taxon>Verophasmatodea</taxon>
        <taxon>Anareolatae</taxon>
        <taxon>Phasmatidae</taxon>
        <taxon>Eurycanthinae</taxon>
        <taxon>Dryococelus</taxon>
    </lineage>
</organism>
<dbReference type="Proteomes" id="UP001159363">
    <property type="component" value="Chromosome 6"/>
</dbReference>
<protein>
    <submittedName>
        <fullName evidence="2">Uncharacterized protein</fullName>
    </submittedName>
</protein>
<accession>A0ABQ9H3S6</accession>
<reference evidence="2 3" key="1">
    <citation type="submission" date="2023-02" db="EMBL/GenBank/DDBJ databases">
        <title>LHISI_Scaffold_Assembly.</title>
        <authorList>
            <person name="Stuart O.P."/>
            <person name="Cleave R."/>
            <person name="Magrath M.J.L."/>
            <person name="Mikheyev A.S."/>
        </authorList>
    </citation>
    <scope>NUCLEOTIDE SEQUENCE [LARGE SCALE GENOMIC DNA]</scope>
    <source>
        <strain evidence="2">Daus_M_001</strain>
        <tissue evidence="2">Leg muscle</tissue>
    </source>
</reference>
<evidence type="ECO:0000313" key="2">
    <source>
        <dbReference type="EMBL" id="KAJ8878841.1"/>
    </source>
</evidence>
<comment type="caution">
    <text evidence="2">The sequence shown here is derived from an EMBL/GenBank/DDBJ whole genome shotgun (WGS) entry which is preliminary data.</text>
</comment>
<feature type="region of interest" description="Disordered" evidence="1">
    <location>
        <begin position="567"/>
        <end position="605"/>
    </location>
</feature>
<feature type="compositionally biased region" description="Basic and acidic residues" evidence="1">
    <location>
        <begin position="583"/>
        <end position="603"/>
    </location>
</feature>
<proteinExistence type="predicted"/>